<dbReference type="PANTHER" id="PTHR30106">
    <property type="entry name" value="INNER MEMBRANE PROTEIN YEIH-RELATED"/>
    <property type="match status" value="1"/>
</dbReference>
<comment type="subcellular location">
    <subcellularLocation>
        <location evidence="1">Cell membrane</location>
        <topology evidence="1">Multi-pass membrane protein</topology>
    </subcellularLocation>
</comment>
<feature type="transmembrane region" description="Helical" evidence="7">
    <location>
        <begin position="336"/>
        <end position="356"/>
    </location>
</feature>
<reference evidence="8 9" key="1">
    <citation type="submission" date="2015-01" db="EMBL/GenBank/DDBJ databases">
        <title>Draft genome of the acidophilic iron oxidizer Acidithrix ferrooxidans strain Py-F3.</title>
        <authorList>
            <person name="Poehlein A."/>
            <person name="Eisen S."/>
            <person name="Schloemann M."/>
            <person name="Johnson B.D."/>
            <person name="Daniel R."/>
            <person name="Muehling M."/>
        </authorList>
    </citation>
    <scope>NUCLEOTIDE SEQUENCE [LARGE SCALE GENOMIC DNA]</scope>
    <source>
        <strain evidence="8 9">Py-F3</strain>
    </source>
</reference>
<feature type="transmembrane region" description="Helical" evidence="7">
    <location>
        <begin position="170"/>
        <end position="191"/>
    </location>
</feature>
<evidence type="ECO:0000256" key="1">
    <source>
        <dbReference type="ARBA" id="ARBA00004651"/>
    </source>
</evidence>
<dbReference type="PANTHER" id="PTHR30106:SF1">
    <property type="entry name" value="UPF0324 MEMBRANE PROTEIN FN0533"/>
    <property type="match status" value="1"/>
</dbReference>
<name>A0A0D8HGU6_9ACTN</name>
<feature type="transmembrane region" description="Helical" evidence="7">
    <location>
        <begin position="26"/>
        <end position="47"/>
    </location>
</feature>
<dbReference type="GO" id="GO:0005886">
    <property type="term" value="C:plasma membrane"/>
    <property type="evidence" value="ECO:0007669"/>
    <property type="project" value="UniProtKB-SubCell"/>
</dbReference>
<feature type="transmembrane region" description="Helical" evidence="7">
    <location>
        <begin position="305"/>
        <end position="324"/>
    </location>
</feature>
<evidence type="ECO:0000256" key="2">
    <source>
        <dbReference type="ARBA" id="ARBA00007977"/>
    </source>
</evidence>
<evidence type="ECO:0000256" key="6">
    <source>
        <dbReference type="ARBA" id="ARBA00023136"/>
    </source>
</evidence>
<dbReference type="Pfam" id="PF03601">
    <property type="entry name" value="Cons_hypoth698"/>
    <property type="match status" value="1"/>
</dbReference>
<evidence type="ECO:0000313" key="8">
    <source>
        <dbReference type="EMBL" id="KJF16301.1"/>
    </source>
</evidence>
<protein>
    <recommendedName>
        <fullName evidence="10">Sulfate exporter family transporter</fullName>
    </recommendedName>
</protein>
<feature type="transmembrane region" description="Helical" evidence="7">
    <location>
        <begin position="142"/>
        <end position="164"/>
    </location>
</feature>
<keyword evidence="6 7" id="KW-0472">Membrane</keyword>
<evidence type="ECO:0000256" key="7">
    <source>
        <dbReference type="SAM" id="Phobius"/>
    </source>
</evidence>
<feature type="transmembrane region" description="Helical" evidence="7">
    <location>
        <begin position="53"/>
        <end position="71"/>
    </location>
</feature>
<keyword evidence="4 7" id="KW-0812">Transmembrane</keyword>
<proteinExistence type="inferred from homology"/>
<keyword evidence="3" id="KW-1003">Cell membrane</keyword>
<evidence type="ECO:0000256" key="3">
    <source>
        <dbReference type="ARBA" id="ARBA00022475"/>
    </source>
</evidence>
<evidence type="ECO:0008006" key="10">
    <source>
        <dbReference type="Google" id="ProtNLM"/>
    </source>
</evidence>
<sequence length="359" mass="37178">MDPNITPPDTEQADGDVVQNRFSPSYLMTLIPGVGVAAVITAIATYLGHLFPIVGSPVFAILFGAISTIFIKLPSSFAPGVRFTSRGILQASVVLLGLGLSLSQVLRVGASSLPVLAGTLLAAIGGGFLVGRLLKIEPDISLLVSVGTGICGASAIAAMSATIAATESEIAYSIATIFTFNVAAVLTFPLLGHLIGMSSRSFGLFAGTAVNDMSSVVAAATVFSGASVGYAVIVKLTRTLAIVPLTVGTALIRQRRHEDPASSSLAVFSRQIRKGFPPFILFFLLAVVVSSIGIVPTFVRVHVSTVATVMITAALAAIGLSIRFDQIRRAGFKPLAMGAILWVLVAGVSLSLQTFLHIK</sequence>
<dbReference type="EMBL" id="JXYS01000089">
    <property type="protein sequence ID" value="KJF16301.1"/>
    <property type="molecule type" value="Genomic_DNA"/>
</dbReference>
<dbReference type="AlphaFoldDB" id="A0A0D8HGU6"/>
<dbReference type="Proteomes" id="UP000032360">
    <property type="component" value="Unassembled WGS sequence"/>
</dbReference>
<evidence type="ECO:0000313" key="9">
    <source>
        <dbReference type="Proteomes" id="UP000032360"/>
    </source>
</evidence>
<comment type="caution">
    <text evidence="8">The sequence shown here is derived from an EMBL/GenBank/DDBJ whole genome shotgun (WGS) entry which is preliminary data.</text>
</comment>
<feature type="transmembrane region" description="Helical" evidence="7">
    <location>
        <begin position="83"/>
        <end position="102"/>
    </location>
</feature>
<gene>
    <name evidence="8" type="ORF">AXFE_28650</name>
</gene>
<dbReference type="InterPro" id="IPR018383">
    <property type="entry name" value="UPF0324_pro"/>
</dbReference>
<keyword evidence="5 7" id="KW-1133">Transmembrane helix</keyword>
<comment type="similarity">
    <text evidence="2">Belongs to the UPF0324 family.</text>
</comment>
<dbReference type="STRING" id="1280514.AXFE_28650"/>
<dbReference type="RefSeq" id="WP_052606549.1">
    <property type="nucleotide sequence ID" value="NZ_JXYS01000089.1"/>
</dbReference>
<feature type="transmembrane region" description="Helical" evidence="7">
    <location>
        <begin position="108"/>
        <end position="130"/>
    </location>
</feature>
<feature type="transmembrane region" description="Helical" evidence="7">
    <location>
        <begin position="279"/>
        <end position="299"/>
    </location>
</feature>
<accession>A0A0D8HGU6</accession>
<organism evidence="8 9">
    <name type="scientific">Acidithrix ferrooxidans</name>
    <dbReference type="NCBI Taxonomy" id="1280514"/>
    <lineage>
        <taxon>Bacteria</taxon>
        <taxon>Bacillati</taxon>
        <taxon>Actinomycetota</taxon>
        <taxon>Acidimicrobiia</taxon>
        <taxon>Acidimicrobiales</taxon>
        <taxon>Acidimicrobiaceae</taxon>
        <taxon>Acidithrix</taxon>
    </lineage>
</organism>
<dbReference type="PATRIC" id="fig|1280514.3.peg.3778"/>
<keyword evidence="9" id="KW-1185">Reference proteome</keyword>
<evidence type="ECO:0000256" key="5">
    <source>
        <dbReference type="ARBA" id="ARBA00022989"/>
    </source>
</evidence>
<evidence type="ECO:0000256" key="4">
    <source>
        <dbReference type="ARBA" id="ARBA00022692"/>
    </source>
</evidence>